<dbReference type="Gene3D" id="3.40.50.720">
    <property type="entry name" value="NAD(P)-binding Rossmann-like Domain"/>
    <property type="match status" value="1"/>
</dbReference>
<dbReference type="RefSeq" id="WP_035708120.1">
    <property type="nucleotide sequence ID" value="NZ_CAMIFG010000001.1"/>
</dbReference>
<accession>A0A086YB32</accession>
<comment type="similarity">
    <text evidence="1">Belongs to the short-chain dehydrogenases/reductases (SDR) family.</text>
</comment>
<dbReference type="EMBL" id="JGYG01000002">
    <property type="protein sequence ID" value="KFI31482.1"/>
    <property type="molecule type" value="Genomic_DNA"/>
</dbReference>
<dbReference type="PANTHER" id="PTHR43975">
    <property type="entry name" value="ZGC:101858"/>
    <property type="match status" value="1"/>
</dbReference>
<dbReference type="PANTHER" id="PTHR43975:SF2">
    <property type="entry name" value="EG:BACR7A4.14 PROTEIN-RELATED"/>
    <property type="match status" value="1"/>
</dbReference>
<dbReference type="SMART" id="SM00822">
    <property type="entry name" value="PKS_KR"/>
    <property type="match status" value="1"/>
</dbReference>
<comment type="caution">
    <text evidence="3">The sequence shown here is derived from an EMBL/GenBank/DDBJ whole genome shotgun (WGS) entry which is preliminary data.</text>
</comment>
<dbReference type="OrthoDB" id="9797020at2"/>
<dbReference type="Proteomes" id="UP000028826">
    <property type="component" value="Unassembled WGS sequence"/>
</dbReference>
<keyword evidence="4" id="KW-1185">Reference proteome</keyword>
<evidence type="ECO:0000313" key="3">
    <source>
        <dbReference type="EMBL" id="KFI31482.1"/>
    </source>
</evidence>
<dbReference type="PRINTS" id="PR00081">
    <property type="entry name" value="GDHRDH"/>
</dbReference>
<dbReference type="SUPFAM" id="SSF51735">
    <property type="entry name" value="NAD(P)-binding Rossmann-fold domains"/>
    <property type="match status" value="1"/>
</dbReference>
<organism evidence="3 4">
    <name type="scientific">Haematobacter massiliensis</name>
    <dbReference type="NCBI Taxonomy" id="195105"/>
    <lineage>
        <taxon>Bacteria</taxon>
        <taxon>Pseudomonadati</taxon>
        <taxon>Pseudomonadota</taxon>
        <taxon>Alphaproteobacteria</taxon>
        <taxon>Rhodobacterales</taxon>
        <taxon>Paracoccaceae</taxon>
        <taxon>Haematobacter</taxon>
    </lineage>
</organism>
<dbReference type="CDD" id="cd05233">
    <property type="entry name" value="SDR_c"/>
    <property type="match status" value="1"/>
</dbReference>
<evidence type="ECO:0000259" key="2">
    <source>
        <dbReference type="SMART" id="SM00822"/>
    </source>
</evidence>
<evidence type="ECO:0000256" key="1">
    <source>
        <dbReference type="ARBA" id="ARBA00006484"/>
    </source>
</evidence>
<dbReference type="InterPro" id="IPR002347">
    <property type="entry name" value="SDR_fam"/>
</dbReference>
<dbReference type="PRINTS" id="PR00080">
    <property type="entry name" value="SDRFAMILY"/>
</dbReference>
<dbReference type="InterPro" id="IPR036291">
    <property type="entry name" value="NAD(P)-bd_dom_sf"/>
</dbReference>
<dbReference type="AlphaFoldDB" id="A0A086YB32"/>
<dbReference type="Pfam" id="PF13561">
    <property type="entry name" value="adh_short_C2"/>
    <property type="match status" value="1"/>
</dbReference>
<sequence>MTRFDGKTVIVTGASSGIGLATAQRFSEEGANVVLVGRDAEALAKAARNMDQARTLTIAGDVSREPDVISVAEAAVARFGAINVLVNNAGIAMSGRIDEMSLEDWQKVIDIDLTGVFLMSRAVWPQLEKAQGSVVNTSSVSGLGGDWGMFAYNAAKGGVSNMTRALALDARDSGIRVNGVAPALTRTGMTEEMMGDEALVQKFLERTPLGRVGEPEDVAAVIAFLASEDARFVNGVIIPVDGGLHASNGQPPQA</sequence>
<proteinExistence type="inferred from homology"/>
<dbReference type="NCBIfam" id="NF005559">
    <property type="entry name" value="PRK07231.1"/>
    <property type="match status" value="1"/>
</dbReference>
<dbReference type="eggNOG" id="COG1028">
    <property type="taxonomic scope" value="Bacteria"/>
</dbReference>
<dbReference type="STRING" id="195105.CN97_10810"/>
<dbReference type="InterPro" id="IPR020904">
    <property type="entry name" value="Sc_DH/Rdtase_CS"/>
</dbReference>
<protein>
    <submittedName>
        <fullName evidence="3">3-oxoacyl-ACP reductase</fullName>
    </submittedName>
</protein>
<feature type="domain" description="Ketoreductase" evidence="2">
    <location>
        <begin position="7"/>
        <end position="187"/>
    </location>
</feature>
<dbReference type="PROSITE" id="PS00061">
    <property type="entry name" value="ADH_SHORT"/>
    <property type="match status" value="1"/>
</dbReference>
<dbReference type="InterPro" id="IPR057326">
    <property type="entry name" value="KR_dom"/>
</dbReference>
<gene>
    <name evidence="3" type="ORF">CN97_10810</name>
</gene>
<dbReference type="FunFam" id="3.40.50.720:FF:000084">
    <property type="entry name" value="Short-chain dehydrogenase reductase"/>
    <property type="match status" value="1"/>
</dbReference>
<reference evidence="3 4" key="1">
    <citation type="submission" date="2014-03" db="EMBL/GenBank/DDBJ databases">
        <title>Genome of Haematobacter massiliensis CCUG 47968.</title>
        <authorList>
            <person name="Wang D."/>
            <person name="Wang G."/>
        </authorList>
    </citation>
    <scope>NUCLEOTIDE SEQUENCE [LARGE SCALE GENOMIC DNA]</scope>
    <source>
        <strain evidence="3 4">CCUG 47968</strain>
    </source>
</reference>
<name>A0A086YB32_9RHOB</name>
<evidence type="ECO:0000313" key="4">
    <source>
        <dbReference type="Proteomes" id="UP000028826"/>
    </source>
</evidence>